<accession>A0AAN6PMR5</accession>
<dbReference type="EMBL" id="MU854323">
    <property type="protein sequence ID" value="KAK4043923.1"/>
    <property type="molecule type" value="Genomic_DNA"/>
</dbReference>
<feature type="domain" description="Heterokaryon incompatibility" evidence="1">
    <location>
        <begin position="25"/>
        <end position="113"/>
    </location>
</feature>
<proteinExistence type="predicted"/>
<comment type="caution">
    <text evidence="2">The sequence shown here is derived from an EMBL/GenBank/DDBJ whole genome shotgun (WGS) entry which is preliminary data.</text>
</comment>
<organism evidence="2 3">
    <name type="scientific">Parachaetomium inaequale</name>
    <dbReference type="NCBI Taxonomy" id="2588326"/>
    <lineage>
        <taxon>Eukaryota</taxon>
        <taxon>Fungi</taxon>
        <taxon>Dikarya</taxon>
        <taxon>Ascomycota</taxon>
        <taxon>Pezizomycotina</taxon>
        <taxon>Sordariomycetes</taxon>
        <taxon>Sordariomycetidae</taxon>
        <taxon>Sordariales</taxon>
        <taxon>Chaetomiaceae</taxon>
        <taxon>Parachaetomium</taxon>
    </lineage>
</organism>
<dbReference type="InterPro" id="IPR010730">
    <property type="entry name" value="HET"/>
</dbReference>
<dbReference type="Pfam" id="PF06985">
    <property type="entry name" value="HET"/>
    <property type="match status" value="1"/>
</dbReference>
<dbReference type="PANTHER" id="PTHR10622">
    <property type="entry name" value="HET DOMAIN-CONTAINING PROTEIN"/>
    <property type="match status" value="1"/>
</dbReference>
<gene>
    <name evidence="2" type="ORF">C8A01DRAFT_43283</name>
</gene>
<name>A0AAN6PMR5_9PEZI</name>
<evidence type="ECO:0000259" key="1">
    <source>
        <dbReference type="Pfam" id="PF06985"/>
    </source>
</evidence>
<dbReference type="AlphaFoldDB" id="A0AAN6PMR5"/>
<dbReference type="PANTHER" id="PTHR10622:SF12">
    <property type="entry name" value="HET DOMAIN-CONTAINING PROTEIN"/>
    <property type="match status" value="1"/>
</dbReference>
<reference evidence="3" key="1">
    <citation type="journal article" date="2023" name="Mol. Phylogenet. Evol.">
        <title>Genome-scale phylogeny and comparative genomics of the fungal order Sordariales.</title>
        <authorList>
            <person name="Hensen N."/>
            <person name="Bonometti L."/>
            <person name="Westerberg I."/>
            <person name="Brannstrom I.O."/>
            <person name="Guillou S."/>
            <person name="Cros-Aarteil S."/>
            <person name="Calhoun S."/>
            <person name="Haridas S."/>
            <person name="Kuo A."/>
            <person name="Mondo S."/>
            <person name="Pangilinan J."/>
            <person name="Riley R."/>
            <person name="LaButti K."/>
            <person name="Andreopoulos B."/>
            <person name="Lipzen A."/>
            <person name="Chen C."/>
            <person name="Yan M."/>
            <person name="Daum C."/>
            <person name="Ng V."/>
            <person name="Clum A."/>
            <person name="Steindorff A."/>
            <person name="Ohm R.A."/>
            <person name="Martin F."/>
            <person name="Silar P."/>
            <person name="Natvig D.O."/>
            <person name="Lalanne C."/>
            <person name="Gautier V."/>
            <person name="Ament-Velasquez S.L."/>
            <person name="Kruys A."/>
            <person name="Hutchinson M.I."/>
            <person name="Powell A.J."/>
            <person name="Barry K."/>
            <person name="Miller A.N."/>
            <person name="Grigoriev I.V."/>
            <person name="Debuchy R."/>
            <person name="Gladieux P."/>
            <person name="Hiltunen Thoren M."/>
            <person name="Johannesson H."/>
        </authorList>
    </citation>
    <scope>NUCLEOTIDE SEQUENCE [LARGE SCALE GENOMIC DNA]</scope>
    <source>
        <strain evidence="3">CBS 284.82</strain>
    </source>
</reference>
<evidence type="ECO:0000313" key="3">
    <source>
        <dbReference type="Proteomes" id="UP001303115"/>
    </source>
</evidence>
<dbReference type="Proteomes" id="UP001303115">
    <property type="component" value="Unassembled WGS sequence"/>
</dbReference>
<evidence type="ECO:0000313" key="2">
    <source>
        <dbReference type="EMBL" id="KAK4043923.1"/>
    </source>
</evidence>
<keyword evidence="3" id="KW-1185">Reference proteome</keyword>
<protein>
    <submittedName>
        <fullName evidence="2">Heterokaryon incompatibility protein-domain-containing protein</fullName>
    </submittedName>
</protein>
<sequence>MRLLETTPSAIPQVREFIGSQIPPYAILSHTWGDDEVTLQQLLAADLPALQTQAGFDKIQETCALTRTRARLGYAWVDTCCIDKTSSAELSEAINSMFAWYRDAEVCYVFLADLKPGMPGDLRRDLPECRWFSRGWTLQELIAPRGVVFFDKEWNERGTLNDLAGLISNITGIPEKLLRHEAELCDFAVARRMSWAAARQTTRVEDMAYCLLGIFDVNLSLIYGEGIKAFARLQAAIVQTTADSSIFAWKDDRVPCPRFAGILAERPAQFAWCKEIKAAPGDSAYTNFAMTTRGIQTDASLLRNTFCRLDGVVIGIRVRQIGGGLYVRRRPDTVLRLTTDLVQSRPQLVETITFAMRLPTRFPFHPGPDPVVGNRCSALQVNWKSIILKERHVMPRSHWDEEQGVFFGCNHHTKGWCASFARGWIRNNATPWSSPIGLGLLLACFQWNTGPLTVVLASLDYVEAATYTLLQSQLDHIRFESYDGLKQETVLQTGFGPVRCLTDSRAWSRLMPGVQVKLTVRKELRPDVCVNPVIVVDVSCTGPSLP</sequence>